<keyword evidence="6" id="KW-1185">Reference proteome</keyword>
<dbReference type="InterPro" id="IPR031325">
    <property type="entry name" value="RHS_repeat"/>
</dbReference>
<dbReference type="Pfam" id="PF25023">
    <property type="entry name" value="TEN_YD-shell"/>
    <property type="match status" value="1"/>
</dbReference>
<organism evidence="5 6">
    <name type="scientific">Actinomadura soli</name>
    <dbReference type="NCBI Taxonomy" id="2508997"/>
    <lineage>
        <taxon>Bacteria</taxon>
        <taxon>Bacillati</taxon>
        <taxon>Actinomycetota</taxon>
        <taxon>Actinomycetes</taxon>
        <taxon>Streptosporangiales</taxon>
        <taxon>Thermomonosporaceae</taxon>
        <taxon>Actinomadura</taxon>
    </lineage>
</organism>
<dbReference type="NCBIfam" id="TIGR03696">
    <property type="entry name" value="Rhs_assc_core"/>
    <property type="match status" value="1"/>
</dbReference>
<reference evidence="5 6" key="1">
    <citation type="submission" date="2019-05" db="EMBL/GenBank/DDBJ databases">
        <title>Draft genome sequence of Actinomadura sp. 14C53.</title>
        <authorList>
            <person name="Saricaoglu S."/>
            <person name="Isik K."/>
        </authorList>
    </citation>
    <scope>NUCLEOTIDE SEQUENCE [LARGE SCALE GENOMIC DNA]</scope>
    <source>
        <strain evidence="5 6">14C53</strain>
    </source>
</reference>
<dbReference type="Pfam" id="PF05593">
    <property type="entry name" value="RHS_repeat"/>
    <property type="match status" value="6"/>
</dbReference>
<comment type="caution">
    <text evidence="5">The sequence shown here is derived from an EMBL/GenBank/DDBJ whole genome shotgun (WGS) entry which is preliminary data.</text>
</comment>
<dbReference type="OrthoDB" id="3881096at2"/>
<dbReference type="InterPro" id="IPR022385">
    <property type="entry name" value="Rhs_assc_core"/>
</dbReference>
<dbReference type="Pfam" id="PF20148">
    <property type="entry name" value="DUF6531"/>
    <property type="match status" value="1"/>
</dbReference>
<dbReference type="NCBIfam" id="TIGR01643">
    <property type="entry name" value="YD_repeat_2x"/>
    <property type="match status" value="11"/>
</dbReference>
<proteinExistence type="predicted"/>
<dbReference type="PANTHER" id="PTHR32305">
    <property type="match status" value="1"/>
</dbReference>
<feature type="compositionally biased region" description="Low complexity" evidence="2">
    <location>
        <begin position="9"/>
        <end position="22"/>
    </location>
</feature>
<feature type="domain" description="DUF6531" evidence="3">
    <location>
        <begin position="40"/>
        <end position="106"/>
    </location>
</feature>
<feature type="region of interest" description="Disordered" evidence="2">
    <location>
        <begin position="1"/>
        <end position="42"/>
    </location>
</feature>
<protein>
    <submittedName>
        <fullName evidence="5">RHS repeat protein</fullName>
    </submittedName>
</protein>
<keyword evidence="1" id="KW-0677">Repeat</keyword>
<feature type="non-terminal residue" evidence="5">
    <location>
        <position position="1"/>
    </location>
</feature>
<dbReference type="InterPro" id="IPR056823">
    <property type="entry name" value="TEN-like_YD-shell"/>
</dbReference>
<dbReference type="InterPro" id="IPR045351">
    <property type="entry name" value="DUF6531"/>
</dbReference>
<dbReference type="EMBL" id="VCKW01000059">
    <property type="protein sequence ID" value="TMR01764.1"/>
    <property type="molecule type" value="Genomic_DNA"/>
</dbReference>
<gene>
    <name evidence="5" type="ORF">ETD83_14115</name>
</gene>
<evidence type="ECO:0000313" key="6">
    <source>
        <dbReference type="Proteomes" id="UP000309174"/>
    </source>
</evidence>
<dbReference type="SUPFAM" id="SSF69304">
    <property type="entry name" value="Tricorn protease N-terminal domain"/>
    <property type="match status" value="1"/>
</dbReference>
<dbReference type="RefSeq" id="WP_138645571.1">
    <property type="nucleotide sequence ID" value="NZ_VCKW01000059.1"/>
</dbReference>
<dbReference type="AlphaFoldDB" id="A0A5C4JDL9"/>
<dbReference type="Gene3D" id="2.180.10.10">
    <property type="entry name" value="RHS repeat-associated core"/>
    <property type="match status" value="3"/>
</dbReference>
<feature type="domain" description="Teneurin-like YD-shell" evidence="4">
    <location>
        <begin position="303"/>
        <end position="484"/>
    </location>
</feature>
<evidence type="ECO:0000259" key="4">
    <source>
        <dbReference type="Pfam" id="PF25023"/>
    </source>
</evidence>
<feature type="compositionally biased region" description="Polar residues" evidence="2">
    <location>
        <begin position="26"/>
        <end position="40"/>
    </location>
</feature>
<accession>A0A5C4JDL9</accession>
<evidence type="ECO:0000259" key="3">
    <source>
        <dbReference type="Pfam" id="PF20148"/>
    </source>
</evidence>
<evidence type="ECO:0000256" key="2">
    <source>
        <dbReference type="SAM" id="MobiDB-lite"/>
    </source>
</evidence>
<dbReference type="PANTHER" id="PTHR32305:SF15">
    <property type="entry name" value="PROTEIN RHSA-RELATED"/>
    <property type="match status" value="1"/>
</dbReference>
<dbReference type="InterPro" id="IPR006530">
    <property type="entry name" value="YD"/>
</dbReference>
<dbReference type="InterPro" id="IPR050708">
    <property type="entry name" value="T6SS_VgrG/RHS"/>
</dbReference>
<evidence type="ECO:0000313" key="5">
    <source>
        <dbReference type="EMBL" id="TMR01764.1"/>
    </source>
</evidence>
<dbReference type="Proteomes" id="UP000309174">
    <property type="component" value="Unassembled WGS sequence"/>
</dbReference>
<sequence>PGGGGRTPGGRNRTGGNRNRGGQDPRATSRQPNGRTTTNDPIDVVTGEVLLGQTDVELAGALPLVLERTHISTYRDGGLFGRSWASTLDQRLELDADGVYFLAADAIILKYPQAVVPKVQFRPVEGPQWPLVMTSGGGYELTDPYLGRTLHFPAPGDEHGWSRLPVTAITDRNGNRIDFVYEDQVLREIRHSGGYRIAVETTALDAGGPDVPAFVPSERRVTSLRLLTDAADGEAVPLLRFGYEDGHLTEVIDSSGRPQRFTYDDGRLTGWHDRNGFWYRYDYDEEGRAVRGHGSGGFLDAALAYSPETRTTVVTDALGRSITYQYNEAFQIIAETDPLGATVRSEWDRYDRLLARTDPLGNVTRYTYDERGNMTSVVLPDGSRRTARYNELNLPVEIVEPSGATWLRGWDERGNLVRGTDPSGAVSTYARDEYGNLTAFTDPLGETTHTTYNAAGLPVSVTDPGGARTLYRYDAAGRVSEAIDPLGGVTRFGWTPDGRPAWRALPDGATEHWRYDAEGNLVAHTDEAGLVTRWEFGAFDVPTARVEPDGTRLEFEHDAELRLASVTNPQGLSWRYEYDAIGNLLREVDFDGRAVEYAYDDAGRLKERTNGAGQTVAFTRDALGRVVERRADGTVTVFGYDADGRLEQATAPGAELRFERDPLGRVTAEICNGQAVVSGYDAAGRRTLRRTPSGAESRWSYDAAGRAVGLATGGQDIAFEHDGAGREVQRRIGAGAILAQQWDANHRLTSQTVWGAPAPAGPAPAGPAPGQARLLQHRTYAYRADGVLTASTDRLTGDRTFALDSHGRVTAVNAQGWSERYAYDASGNLAEAHWPEPGGPEAAGSREYSGMRLLRAGSTRFEYDAQGRVVLRQQARPSSKPANWRYEWDAEDRLIGVRTPDGQHWRYRYDPLGRRIAKLRLAPDGKGIAERLDFVWDEAVPAEQIHRTWSARQNAYVGSGTVWEYEPETLRPVTQTERIPASDEWIDQQFYAIVTDLVGTPRELVSPDGAVAWHPVTTLWGTELSSTGPASCPLRFPGQYHDPESGLNYNFHRFYDASTARYESSDPLGIEPAFNPYAYVRNPLAEMDLLGLAPYYSAQSRRHVYTHGHAANSPPQQGKSRFRPTEGGSKFTNEVVNHPNVQVTHQGNGRVKYEVPNLGRGFTGWDRHGNRVYGGRVIVEGQNPASWSTYAPDEVVTQFPV</sequence>
<name>A0A5C4JDL9_9ACTN</name>
<evidence type="ECO:0000256" key="1">
    <source>
        <dbReference type="ARBA" id="ARBA00022737"/>
    </source>
</evidence>